<evidence type="ECO:0000313" key="2">
    <source>
        <dbReference type="Proteomes" id="UP001236657"/>
    </source>
</evidence>
<sequence>MENMLTQAICRILRPLLRILHRKGVAFGEFSQLAKQIYVEVSEDVLAATGERPTTSRIAIATGLTRKDVAQLRQAANEDGYSPTPSYNRGARVMTGWLHDTEFLDAAGKAVRLPLQGDTGSFAALVSRYSGDMPYRAMLQEMVRVGAVEVDEVSASVQLLGSGYIPHGDESEKFSILGTDVAALIATIDHNLTTQERSQLYFQRKVSYDNLPEEALPAFKAMVEKDGLGLLIKFNEWLATQDRDSNPQAGGTGQMRAGVGIYYFEEPVAAQPEADKRIEDEN</sequence>
<dbReference type="Proteomes" id="UP001236657">
    <property type="component" value="Chromosome"/>
</dbReference>
<proteinExistence type="predicted"/>
<organism evidence="1 2">
    <name type="scientific">Thiothrix lacustris</name>
    <dbReference type="NCBI Taxonomy" id="525917"/>
    <lineage>
        <taxon>Bacteria</taxon>
        <taxon>Pseudomonadati</taxon>
        <taxon>Pseudomonadota</taxon>
        <taxon>Gammaproteobacteria</taxon>
        <taxon>Thiotrichales</taxon>
        <taxon>Thiotrichaceae</taxon>
        <taxon>Thiothrix</taxon>
    </lineage>
</organism>
<dbReference type="InterPro" id="IPR045445">
    <property type="entry name" value="DUF6502"/>
</dbReference>
<name>A0ABY9MLX5_9GAMM</name>
<evidence type="ECO:0000313" key="1">
    <source>
        <dbReference type="EMBL" id="WML89665.1"/>
    </source>
</evidence>
<dbReference type="RefSeq" id="WP_028488661.1">
    <property type="nucleotide sequence ID" value="NZ_CP133218.1"/>
</dbReference>
<gene>
    <name evidence="1" type="ORF">RCF98_11860</name>
</gene>
<dbReference type="EMBL" id="CP133218">
    <property type="protein sequence ID" value="WML89665.1"/>
    <property type="molecule type" value="Genomic_DNA"/>
</dbReference>
<accession>A0ABY9MLX5</accession>
<keyword evidence="2" id="KW-1185">Reference proteome</keyword>
<protein>
    <submittedName>
        <fullName evidence="1">DUF6502 family protein</fullName>
    </submittedName>
</protein>
<reference evidence="1 2" key="1">
    <citation type="submission" date="2023-08" db="EMBL/GenBank/DDBJ databases">
        <title>New molecular markers tilS and rpoB for phylogenetic and monitoring studies of the genus Thiothrix biodiversity.</title>
        <authorList>
            <person name="Ravin N.V."/>
            <person name="Smolyakov D."/>
            <person name="Markov N.D."/>
            <person name="Beletsky A.V."/>
            <person name="Mardanov A.V."/>
            <person name="Rudenko T.S."/>
            <person name="Grabovich M.Y."/>
        </authorList>
    </citation>
    <scope>NUCLEOTIDE SEQUENCE [LARGE SCALE GENOMIC DNA]</scope>
    <source>
        <strain evidence="1 2">MK1</strain>
    </source>
</reference>
<dbReference type="Pfam" id="PF20112">
    <property type="entry name" value="DUF6502"/>
    <property type="match status" value="1"/>
</dbReference>